<keyword evidence="1" id="KW-1185">Reference proteome</keyword>
<accession>A0A6P8X0Q2</accession>
<proteinExistence type="predicted"/>
<protein>
    <submittedName>
        <fullName evidence="2">Uncharacterized protein LOC117568205</fullName>
    </submittedName>
</protein>
<dbReference type="GeneID" id="117568205"/>
<reference evidence="2" key="1">
    <citation type="submission" date="2025-08" db="UniProtKB">
        <authorList>
            <consortium name="RefSeq"/>
        </authorList>
    </citation>
    <scope>IDENTIFICATION</scope>
    <source>
        <strain evidence="2">15112-1751.03</strain>
        <tissue evidence="2">Whole Adult</tissue>
    </source>
</reference>
<sequence>MSLLLIFILVTTLSALAYIGYVLHKKGINPKEIRVNSIQGAKQLLTLPSNAGPQRYLAKNA</sequence>
<evidence type="ECO:0000313" key="2">
    <source>
        <dbReference type="RefSeq" id="XP_051859708.1"/>
    </source>
</evidence>
<name>A0A6P8X0Q2_DROAB</name>
<dbReference type="AlphaFoldDB" id="A0A6P8X0Q2"/>
<organism evidence="1 2">
    <name type="scientific">Drosophila albomicans</name>
    <name type="common">Fruit fly</name>
    <dbReference type="NCBI Taxonomy" id="7291"/>
    <lineage>
        <taxon>Eukaryota</taxon>
        <taxon>Metazoa</taxon>
        <taxon>Ecdysozoa</taxon>
        <taxon>Arthropoda</taxon>
        <taxon>Hexapoda</taxon>
        <taxon>Insecta</taxon>
        <taxon>Pterygota</taxon>
        <taxon>Neoptera</taxon>
        <taxon>Endopterygota</taxon>
        <taxon>Diptera</taxon>
        <taxon>Brachycera</taxon>
        <taxon>Muscomorpha</taxon>
        <taxon>Ephydroidea</taxon>
        <taxon>Drosophilidae</taxon>
        <taxon>Drosophila</taxon>
    </lineage>
</organism>
<evidence type="ECO:0000313" key="1">
    <source>
        <dbReference type="Proteomes" id="UP000515160"/>
    </source>
</evidence>
<dbReference type="RefSeq" id="XP_051859708.1">
    <property type="nucleotide sequence ID" value="XM_052003748.1"/>
</dbReference>
<dbReference type="OrthoDB" id="7864265at2759"/>
<gene>
    <name evidence="2" type="primary">LOC117568205</name>
</gene>
<dbReference type="Proteomes" id="UP000515160">
    <property type="component" value="Chromosome 3"/>
</dbReference>